<keyword evidence="1" id="KW-0472">Membrane</keyword>
<dbReference type="STRING" id="1802727.A2937_01885"/>
<protein>
    <submittedName>
        <fullName evidence="2">Uncharacterized protein</fullName>
    </submittedName>
</protein>
<accession>A0A1G2SHB8</accession>
<comment type="caution">
    <text evidence="2">The sequence shown here is derived from an EMBL/GenBank/DDBJ whole genome shotgun (WGS) entry which is preliminary data.</text>
</comment>
<keyword evidence="1" id="KW-0812">Transmembrane</keyword>
<name>A0A1G2SHB8_9BACT</name>
<dbReference type="EMBL" id="MHUW01000013">
    <property type="protein sequence ID" value="OHA83801.1"/>
    <property type="molecule type" value="Genomic_DNA"/>
</dbReference>
<organism evidence="2 3">
    <name type="scientific">Candidatus Yonathbacteria bacterium RIFCSPLOWO2_01_FULL_47_33b</name>
    <dbReference type="NCBI Taxonomy" id="1802727"/>
    <lineage>
        <taxon>Bacteria</taxon>
        <taxon>Candidatus Yonathiibacteriota</taxon>
    </lineage>
</organism>
<reference evidence="2 3" key="1">
    <citation type="journal article" date="2016" name="Nat. Commun.">
        <title>Thousands of microbial genomes shed light on interconnected biogeochemical processes in an aquifer system.</title>
        <authorList>
            <person name="Anantharaman K."/>
            <person name="Brown C.T."/>
            <person name="Hug L.A."/>
            <person name="Sharon I."/>
            <person name="Castelle C.J."/>
            <person name="Probst A.J."/>
            <person name="Thomas B.C."/>
            <person name="Singh A."/>
            <person name="Wilkins M.J."/>
            <person name="Karaoz U."/>
            <person name="Brodie E.L."/>
            <person name="Williams K.H."/>
            <person name="Hubbard S.S."/>
            <person name="Banfield J.F."/>
        </authorList>
    </citation>
    <scope>NUCLEOTIDE SEQUENCE [LARGE SCALE GENOMIC DNA]</scope>
</reference>
<evidence type="ECO:0000256" key="1">
    <source>
        <dbReference type="SAM" id="Phobius"/>
    </source>
</evidence>
<dbReference type="Proteomes" id="UP000177987">
    <property type="component" value="Unassembled WGS sequence"/>
</dbReference>
<gene>
    <name evidence="2" type="ORF">A2937_01885</name>
</gene>
<sequence>MNDFTRSLSDWFKEKTSSSLYFTYFIFVVAWNWETFYTLFFEDAALFKSPRIEYISANLKLNICTEFWCGPLADFITNSVWHIGVPAMLTFFAVKYFPQINAWAHGIEVKNYFERRRAYDTERVAYEEGLTIALMAEAEQKQKQKTVKEFIQKAQTQEEKWDFEFQKIDEEDTRAIQNGFQCVYEKNGYVTTNASQAINTTFKYIPHGLYGRLDSLGLIKRVEGSSGRIEFTEKGKYFIRQLQKQKKL</sequence>
<keyword evidence="1" id="KW-1133">Transmembrane helix</keyword>
<feature type="transmembrane region" description="Helical" evidence="1">
    <location>
        <begin position="20"/>
        <end position="41"/>
    </location>
</feature>
<evidence type="ECO:0000313" key="3">
    <source>
        <dbReference type="Proteomes" id="UP000177987"/>
    </source>
</evidence>
<evidence type="ECO:0000313" key="2">
    <source>
        <dbReference type="EMBL" id="OHA83801.1"/>
    </source>
</evidence>
<proteinExistence type="predicted"/>
<dbReference type="AlphaFoldDB" id="A0A1G2SHB8"/>